<dbReference type="PROSITE" id="PS01126">
    <property type="entry name" value="EF_TS_1"/>
    <property type="match status" value="1"/>
</dbReference>
<comment type="similarity">
    <text evidence="1 5">Belongs to the EF-Ts family.</text>
</comment>
<keyword evidence="3 5" id="KW-0251">Elongation factor</keyword>
<dbReference type="Proteomes" id="UP000176273">
    <property type="component" value="Unassembled WGS sequence"/>
</dbReference>
<dbReference type="InterPro" id="IPR036402">
    <property type="entry name" value="EF-Ts_dimer_sf"/>
</dbReference>
<dbReference type="HAMAP" id="MF_00050">
    <property type="entry name" value="EF_Ts"/>
    <property type="match status" value="1"/>
</dbReference>
<dbReference type="PANTHER" id="PTHR11741">
    <property type="entry name" value="ELONGATION FACTOR TS"/>
    <property type="match status" value="1"/>
</dbReference>
<keyword evidence="4 5" id="KW-0648">Protein biosynthesis</keyword>
<keyword evidence="5" id="KW-0963">Cytoplasm</keyword>
<dbReference type="EMBL" id="MFKH01000009">
    <property type="protein sequence ID" value="OGG37558.1"/>
    <property type="molecule type" value="Genomic_DNA"/>
</dbReference>
<dbReference type="InterPro" id="IPR014039">
    <property type="entry name" value="Transl_elong_EFTs/EF1B_dimer"/>
</dbReference>
<comment type="subcellular location">
    <subcellularLocation>
        <location evidence="5">Cytoplasm</location>
    </subcellularLocation>
</comment>
<dbReference type="PANTHER" id="PTHR11741:SF0">
    <property type="entry name" value="ELONGATION FACTOR TS, MITOCHONDRIAL"/>
    <property type="match status" value="1"/>
</dbReference>
<proteinExistence type="inferred from homology"/>
<evidence type="ECO:0000256" key="4">
    <source>
        <dbReference type="ARBA" id="ARBA00022917"/>
    </source>
</evidence>
<dbReference type="Gene3D" id="3.30.479.20">
    <property type="entry name" value="Elongation factor Ts, dimerisation domain"/>
    <property type="match status" value="1"/>
</dbReference>
<dbReference type="FunFam" id="1.10.8.10:FF:000001">
    <property type="entry name" value="Elongation factor Ts"/>
    <property type="match status" value="1"/>
</dbReference>
<dbReference type="STRING" id="1798468.A2110_02395"/>
<evidence type="ECO:0000313" key="7">
    <source>
        <dbReference type="EMBL" id="OGG37558.1"/>
    </source>
</evidence>
<dbReference type="GO" id="GO:0003746">
    <property type="term" value="F:translation elongation factor activity"/>
    <property type="evidence" value="ECO:0007669"/>
    <property type="project" value="UniProtKB-UniRule"/>
</dbReference>
<dbReference type="InterPro" id="IPR001816">
    <property type="entry name" value="Transl_elong_EFTs/EF1B"/>
</dbReference>
<evidence type="ECO:0000259" key="6">
    <source>
        <dbReference type="Pfam" id="PF00889"/>
    </source>
</evidence>
<name>A0A1F6BL20_9BACT</name>
<accession>A0A1F6BL20</accession>
<evidence type="ECO:0000256" key="1">
    <source>
        <dbReference type="ARBA" id="ARBA00005532"/>
    </source>
</evidence>
<organism evidence="7 8">
    <name type="scientific">Candidatus Jorgensenbacteria bacterium GWA1_54_12</name>
    <dbReference type="NCBI Taxonomy" id="1798468"/>
    <lineage>
        <taxon>Bacteria</taxon>
        <taxon>Candidatus Joergenseniibacteriota</taxon>
    </lineage>
</organism>
<evidence type="ECO:0000256" key="2">
    <source>
        <dbReference type="ARBA" id="ARBA00016956"/>
    </source>
</evidence>
<dbReference type="InterPro" id="IPR009060">
    <property type="entry name" value="UBA-like_sf"/>
</dbReference>
<dbReference type="Gene3D" id="1.10.8.10">
    <property type="entry name" value="DNA helicase RuvA subunit, C-terminal domain"/>
    <property type="match status" value="1"/>
</dbReference>
<dbReference type="AlphaFoldDB" id="A0A1F6BL20"/>
<dbReference type="Pfam" id="PF00889">
    <property type="entry name" value="EF_TS"/>
    <property type="match status" value="1"/>
</dbReference>
<protein>
    <recommendedName>
        <fullName evidence="2 5">Elongation factor Ts</fullName>
        <shortName evidence="5">EF-Ts</shortName>
    </recommendedName>
</protein>
<reference evidence="7 8" key="1">
    <citation type="journal article" date="2016" name="Nat. Commun.">
        <title>Thousands of microbial genomes shed light on interconnected biogeochemical processes in an aquifer system.</title>
        <authorList>
            <person name="Anantharaman K."/>
            <person name="Brown C.T."/>
            <person name="Hug L.A."/>
            <person name="Sharon I."/>
            <person name="Castelle C.J."/>
            <person name="Probst A.J."/>
            <person name="Thomas B.C."/>
            <person name="Singh A."/>
            <person name="Wilkins M.J."/>
            <person name="Karaoz U."/>
            <person name="Brodie E.L."/>
            <person name="Williams K.H."/>
            <person name="Hubbard S.S."/>
            <person name="Banfield J.F."/>
        </authorList>
    </citation>
    <scope>NUCLEOTIDE SEQUENCE [LARGE SCALE GENOMIC DNA]</scope>
</reference>
<dbReference type="NCBIfam" id="TIGR00116">
    <property type="entry name" value="tsf"/>
    <property type="match status" value="1"/>
</dbReference>
<comment type="caution">
    <text evidence="5">Lacks conserved residue(s) required for the propagation of feature annotation.</text>
</comment>
<dbReference type="CDD" id="cd14275">
    <property type="entry name" value="UBA_EF-Ts"/>
    <property type="match status" value="1"/>
</dbReference>
<dbReference type="InterPro" id="IPR018101">
    <property type="entry name" value="Transl_elong_Ts_CS"/>
</dbReference>
<sequence length="148" mass="16653">MAIKEDIQKLRLLTGAGVMDCKRALEEAGGDFEKAEALVRERGIVIAEKKEGRKTGAGLLKTYMHNNRVGVLLEIRAETDFAVHSEQFQELSHNVAMQIAAMDPKNVDELMEEPYIKDASLTVRDLVKQTMGKVGENITVERFCRYEL</sequence>
<comment type="function">
    <text evidence="5">Associates with the EF-Tu.GDP complex and induces the exchange of GDP to GTP. It remains bound to the aminoacyl-tRNA.EF-Tu.GTP complex up to the GTP hydrolysis stage on the ribosome.</text>
</comment>
<comment type="caution">
    <text evidence="7">The sequence shown here is derived from an EMBL/GenBank/DDBJ whole genome shotgun (WGS) entry which is preliminary data.</text>
</comment>
<dbReference type="SUPFAM" id="SSF46934">
    <property type="entry name" value="UBA-like"/>
    <property type="match status" value="1"/>
</dbReference>
<evidence type="ECO:0000256" key="3">
    <source>
        <dbReference type="ARBA" id="ARBA00022768"/>
    </source>
</evidence>
<evidence type="ECO:0000256" key="5">
    <source>
        <dbReference type="HAMAP-Rule" id="MF_00050"/>
    </source>
</evidence>
<dbReference type="SUPFAM" id="SSF54713">
    <property type="entry name" value="Elongation factor Ts (EF-Ts), dimerisation domain"/>
    <property type="match status" value="1"/>
</dbReference>
<dbReference type="GO" id="GO:0005737">
    <property type="term" value="C:cytoplasm"/>
    <property type="evidence" value="ECO:0007669"/>
    <property type="project" value="UniProtKB-SubCell"/>
</dbReference>
<feature type="domain" description="Translation elongation factor EFTs/EF1B dimerisation" evidence="6">
    <location>
        <begin position="70"/>
        <end position="147"/>
    </location>
</feature>
<evidence type="ECO:0000313" key="8">
    <source>
        <dbReference type="Proteomes" id="UP000176273"/>
    </source>
</evidence>
<gene>
    <name evidence="5" type="primary">tsf</name>
    <name evidence="7" type="ORF">A2110_02395</name>
</gene>